<feature type="domain" description="Helicase C-terminal" evidence="13">
    <location>
        <begin position="922"/>
        <end position="1074"/>
    </location>
</feature>
<feature type="compositionally biased region" description="Basic and acidic residues" evidence="11">
    <location>
        <begin position="197"/>
        <end position="207"/>
    </location>
</feature>
<dbReference type="GO" id="GO:0005524">
    <property type="term" value="F:ATP binding"/>
    <property type="evidence" value="ECO:0007669"/>
    <property type="project" value="UniProtKB-KW"/>
</dbReference>
<proteinExistence type="inferred from homology"/>
<evidence type="ECO:0000313" key="14">
    <source>
        <dbReference type="EMBL" id="KAI5965429.1"/>
    </source>
</evidence>
<dbReference type="GO" id="GO:0005634">
    <property type="term" value="C:nucleus"/>
    <property type="evidence" value="ECO:0007669"/>
    <property type="project" value="UniProtKB-SubCell"/>
</dbReference>
<keyword evidence="10" id="KW-0539">Nucleus</keyword>
<comment type="caution">
    <text evidence="14">The sequence shown here is derived from an EMBL/GenBank/DDBJ whole genome shotgun (WGS) entry which is preliminary data.</text>
</comment>
<feature type="region of interest" description="Disordered" evidence="11">
    <location>
        <begin position="1"/>
        <end position="62"/>
    </location>
</feature>
<evidence type="ECO:0000256" key="1">
    <source>
        <dbReference type="ARBA" id="ARBA00004123"/>
    </source>
</evidence>
<keyword evidence="5" id="KW-0378">Hydrolase</keyword>
<dbReference type="InterPro" id="IPR049730">
    <property type="entry name" value="SNF2/RAD54-like_C"/>
</dbReference>
<organism evidence="14 15">
    <name type="scientific">Candida theae</name>
    <dbReference type="NCBI Taxonomy" id="1198502"/>
    <lineage>
        <taxon>Eukaryota</taxon>
        <taxon>Fungi</taxon>
        <taxon>Dikarya</taxon>
        <taxon>Ascomycota</taxon>
        <taxon>Saccharomycotina</taxon>
        <taxon>Pichiomycetes</taxon>
        <taxon>Debaryomycetaceae</taxon>
        <taxon>Candida/Lodderomyces clade</taxon>
        <taxon>Candida</taxon>
    </lineage>
</organism>
<dbReference type="PANTHER" id="PTHR10799">
    <property type="entry name" value="SNF2/RAD54 HELICASE FAMILY"/>
    <property type="match status" value="1"/>
</dbReference>
<evidence type="ECO:0000256" key="11">
    <source>
        <dbReference type="SAM" id="MobiDB-lite"/>
    </source>
</evidence>
<evidence type="ECO:0000256" key="4">
    <source>
        <dbReference type="ARBA" id="ARBA00022741"/>
    </source>
</evidence>
<evidence type="ECO:0000259" key="12">
    <source>
        <dbReference type="PROSITE" id="PS51192"/>
    </source>
</evidence>
<dbReference type="EC" id="3.6.4.12" evidence="3"/>
<feature type="compositionally biased region" description="Low complexity" evidence="11">
    <location>
        <begin position="258"/>
        <end position="296"/>
    </location>
</feature>
<evidence type="ECO:0000256" key="10">
    <source>
        <dbReference type="ARBA" id="ARBA00023242"/>
    </source>
</evidence>
<dbReference type="GO" id="GO:0140658">
    <property type="term" value="F:ATP-dependent chromatin remodeler activity"/>
    <property type="evidence" value="ECO:0007669"/>
    <property type="project" value="UniProtKB-ARBA"/>
</dbReference>
<dbReference type="GO" id="GO:0016787">
    <property type="term" value="F:hydrolase activity"/>
    <property type="evidence" value="ECO:0007669"/>
    <property type="project" value="UniProtKB-KW"/>
</dbReference>
<gene>
    <name evidence="14" type="ORF">KGF57_000794</name>
</gene>
<reference evidence="14 15" key="1">
    <citation type="journal article" date="2022" name="DNA Res.">
        <title>Genome analysis of five recently described species of the CUG-Ser clade uncovers Candida theae as a new hybrid lineage with pathogenic potential in the Candida parapsilosis species complex.</title>
        <authorList>
            <person name="Mixao V."/>
            <person name="Del Olmo V."/>
            <person name="Hegedusova E."/>
            <person name="Saus E."/>
            <person name="Pryszcz L."/>
            <person name="Cillingova A."/>
            <person name="Nosek J."/>
            <person name="Gabaldon T."/>
        </authorList>
    </citation>
    <scope>NUCLEOTIDE SEQUENCE [LARGE SCALE GENOMIC DNA]</scope>
    <source>
        <strain evidence="14 15">CBS 12239</strain>
    </source>
</reference>
<keyword evidence="15" id="KW-1185">Reference proteome</keyword>
<feature type="region of interest" description="Disordered" evidence="11">
    <location>
        <begin position="319"/>
        <end position="360"/>
    </location>
</feature>
<evidence type="ECO:0000256" key="8">
    <source>
        <dbReference type="ARBA" id="ARBA00022853"/>
    </source>
</evidence>
<evidence type="ECO:0000256" key="7">
    <source>
        <dbReference type="ARBA" id="ARBA00022840"/>
    </source>
</evidence>
<dbReference type="SMART" id="SM00487">
    <property type="entry name" value="DEXDc"/>
    <property type="match status" value="1"/>
</dbReference>
<feature type="domain" description="Helicase ATP-binding" evidence="12">
    <location>
        <begin position="548"/>
        <end position="714"/>
    </location>
</feature>
<name>A0AAD5BIE8_9ASCO</name>
<keyword evidence="8" id="KW-0156">Chromatin regulator</keyword>
<dbReference type="PROSITE" id="PS51192">
    <property type="entry name" value="HELICASE_ATP_BIND_1"/>
    <property type="match status" value="1"/>
</dbReference>
<evidence type="ECO:0000256" key="2">
    <source>
        <dbReference type="ARBA" id="ARBA00007025"/>
    </source>
</evidence>
<dbReference type="AlphaFoldDB" id="A0AAD5BIE8"/>
<comment type="subcellular location">
    <subcellularLocation>
        <location evidence="1">Nucleus</location>
    </subcellularLocation>
</comment>
<dbReference type="InterPro" id="IPR001650">
    <property type="entry name" value="Helicase_C-like"/>
</dbReference>
<feature type="compositionally biased region" description="Polar residues" evidence="11">
    <location>
        <begin position="320"/>
        <end position="335"/>
    </location>
</feature>
<dbReference type="GO" id="GO:0005694">
    <property type="term" value="C:chromosome"/>
    <property type="evidence" value="ECO:0007669"/>
    <property type="project" value="UniProtKB-ARBA"/>
</dbReference>
<evidence type="ECO:0000256" key="5">
    <source>
        <dbReference type="ARBA" id="ARBA00022801"/>
    </source>
</evidence>
<dbReference type="Proteomes" id="UP001204833">
    <property type="component" value="Unassembled WGS sequence"/>
</dbReference>
<dbReference type="SMART" id="SM00490">
    <property type="entry name" value="HELICc"/>
    <property type="match status" value="1"/>
</dbReference>
<feature type="region of interest" description="Disordered" evidence="11">
    <location>
        <begin position="151"/>
        <end position="207"/>
    </location>
</feature>
<dbReference type="PROSITE" id="PS51194">
    <property type="entry name" value="HELICASE_CTER"/>
    <property type="match status" value="1"/>
</dbReference>
<keyword evidence="4" id="KW-0547">Nucleotide-binding</keyword>
<protein>
    <recommendedName>
        <fullName evidence="3">DNA helicase</fullName>
        <ecNumber evidence="3">3.6.4.12</ecNumber>
    </recommendedName>
</protein>
<comment type="similarity">
    <text evidence="2">Belongs to the SNF2/RAD54 helicase family.</text>
</comment>
<dbReference type="EMBL" id="JAIHNG010000045">
    <property type="protein sequence ID" value="KAI5965429.1"/>
    <property type="molecule type" value="Genomic_DNA"/>
</dbReference>
<accession>A0AAD5BIE8</accession>
<feature type="region of interest" description="Disordered" evidence="11">
    <location>
        <begin position="252"/>
        <end position="304"/>
    </location>
</feature>
<dbReference type="Gene3D" id="3.40.50.10810">
    <property type="entry name" value="Tandem AAA-ATPase domain"/>
    <property type="match status" value="1"/>
</dbReference>
<evidence type="ECO:0000256" key="6">
    <source>
        <dbReference type="ARBA" id="ARBA00022806"/>
    </source>
</evidence>
<dbReference type="GO" id="GO:0003677">
    <property type="term" value="F:DNA binding"/>
    <property type="evidence" value="ECO:0007669"/>
    <property type="project" value="UniProtKB-KW"/>
</dbReference>
<dbReference type="CDD" id="cd18793">
    <property type="entry name" value="SF2_C_SNF"/>
    <property type="match status" value="1"/>
</dbReference>
<evidence type="ECO:0000256" key="3">
    <source>
        <dbReference type="ARBA" id="ARBA00012551"/>
    </source>
</evidence>
<evidence type="ECO:0000256" key="9">
    <source>
        <dbReference type="ARBA" id="ARBA00023125"/>
    </source>
</evidence>
<sequence>MSWNSNGEKFNGTRNGSVSATPQKENYVQVPSSSPIIIKSSPSDEVERAAQPSFNSKIDEQKQIEIEKKRQKIREHKDFPLIRKRFYYLSESDIFKGFVKGKGIVRDVTKWLEDNYSYSDYLKKQKAEREARLKQEESMRQKVREDRLKREYEAGLGQKSEQVEQGEKVGTVYDDEDESPVKMKGKARVKIEATSPSKDDQSSTKVEIKTRQSLLNKYKSQGPKQTTLERFGRLGSLSNDVTKKRKLVKGSLFDRSHSPSSASVSPVPAPSSLSAKFSFDNNNNSTSSLHSSETSSQVDELEESERRIAENLKLAKLRKQQLSSRQQVRGSNKQNAIEISDDEDILGDDDASDSMSDEDLDMNDEEGLTTIDAKILEFINNAPIEDLVDISNIEPETAELVIKSRPYQTIYDISENDFSQDESKKNSRKKKMGMRIIEQTESSLKGYKAIDSLVKKCAEYGDVISSQMKKWGVSETGENGELDTVDLDPVSDDEIKDTEEEDGQGDDDDDEVVVVKKKGLRYIKHKPALLDEQITLNNYQQVGLNWINLLYHHKLSCILADEMGLGKTCQVIAFMAHLKQAGEQGPHLVVVPASTIENWIREFNKFCPDIKVQAYYGSQSEREELRYELQDADFDVLVTTYSLACGSPQDAKFLKHQNFNVVVYDEGHLLKNSQSERYTKLMKLKGQFRLLLTGTPLQNNLKELVSLLSFILPEVFNEKREDLVGIFRQKASRVSENGKSSLKEYNPLLSMQAIKNAKMMMTPFVLRRRKDQVLQHLPAKCHEIVHCKLTSDQAELYNKFLNDGRRIRSERIRRKNLSPSEVIKLSKTDPIPTSSNVLMQLRKAALHPLLFRVRYTDEKIKSMAKAIMNEPEYVEANETYIYEDMTVMSDFELHNLCVKFPHTLKKWQLDESSFLDSGKVVELQRILDIIINSKGEKVLIFSLFTQVLNILEKVLSIFKYKFVRLDGGTKVEERQETIDMYYEDDTIPIFLLSTKAGGFGINLVAANNVIIFDQSFNPHDDKQAEDRAHRVGQTKEVTVYKFITEKTVETNILMVAENKLQLDYSISSNEATDSSKFEENAASIFEKILFEDKSS</sequence>
<keyword evidence="6" id="KW-0347">Helicase</keyword>
<feature type="compositionally biased region" description="Low complexity" evidence="11">
    <location>
        <begin position="31"/>
        <end position="43"/>
    </location>
</feature>
<dbReference type="CDD" id="cd17998">
    <property type="entry name" value="DEXHc_SMARCAD1"/>
    <property type="match status" value="1"/>
</dbReference>
<dbReference type="RefSeq" id="XP_051610699.1">
    <property type="nucleotide sequence ID" value="XM_051755299.1"/>
</dbReference>
<dbReference type="Pfam" id="PF00176">
    <property type="entry name" value="SNF2-rel_dom"/>
    <property type="match status" value="1"/>
</dbReference>
<feature type="compositionally biased region" description="Acidic residues" evidence="11">
    <location>
        <begin position="339"/>
        <end position="360"/>
    </location>
</feature>
<dbReference type="Gene3D" id="3.40.50.300">
    <property type="entry name" value="P-loop containing nucleotide triphosphate hydrolases"/>
    <property type="match status" value="2"/>
</dbReference>
<dbReference type="Pfam" id="PF00271">
    <property type="entry name" value="Helicase_C"/>
    <property type="match status" value="1"/>
</dbReference>
<evidence type="ECO:0000313" key="15">
    <source>
        <dbReference type="Proteomes" id="UP001204833"/>
    </source>
</evidence>
<dbReference type="InterPro" id="IPR038718">
    <property type="entry name" value="SNF2-like_sf"/>
</dbReference>
<keyword evidence="9" id="KW-0238">DNA-binding</keyword>
<dbReference type="InterPro" id="IPR000330">
    <property type="entry name" value="SNF2_N"/>
</dbReference>
<dbReference type="FunFam" id="3.40.50.10810:FF:000014">
    <property type="entry name" value="SWI/SNF-related matrix-associated actin-dependent regulator of chromatin subfamily A containing DEAD/H box 1"/>
    <property type="match status" value="1"/>
</dbReference>
<evidence type="ECO:0000259" key="13">
    <source>
        <dbReference type="PROSITE" id="PS51194"/>
    </source>
</evidence>
<dbReference type="SUPFAM" id="SSF52540">
    <property type="entry name" value="P-loop containing nucleoside triphosphate hydrolases"/>
    <property type="match status" value="2"/>
</dbReference>
<dbReference type="InterPro" id="IPR014001">
    <property type="entry name" value="Helicase_ATP-bd"/>
</dbReference>
<dbReference type="InterPro" id="IPR027417">
    <property type="entry name" value="P-loop_NTPase"/>
</dbReference>
<feature type="compositionally biased region" description="Polar residues" evidence="11">
    <location>
        <begin position="1"/>
        <end position="30"/>
    </location>
</feature>
<dbReference type="GeneID" id="76148853"/>
<dbReference type="GO" id="GO:0003678">
    <property type="term" value="F:DNA helicase activity"/>
    <property type="evidence" value="ECO:0007669"/>
    <property type="project" value="UniProtKB-EC"/>
</dbReference>
<keyword evidence="7" id="KW-0067">ATP-binding</keyword>